<feature type="transmembrane region" description="Helical" evidence="15">
    <location>
        <begin position="101"/>
        <end position="123"/>
    </location>
</feature>
<evidence type="ECO:0000256" key="10">
    <source>
        <dbReference type="ARBA" id="ARBA00022982"/>
    </source>
</evidence>
<keyword evidence="14" id="KW-0813">Transport</keyword>
<keyword evidence="14" id="KW-0999">Mitochondrion inner membrane</keyword>
<comment type="catalytic activity">
    <reaction evidence="13">
        <text>4 Fe(II)-[cytochrome c] + O2 + 8 H(+)(in) = 4 Fe(III)-[cytochrome c] + 2 H2O + 4 H(+)(out)</text>
        <dbReference type="Rhea" id="RHEA:11436"/>
        <dbReference type="Rhea" id="RHEA-COMP:10350"/>
        <dbReference type="Rhea" id="RHEA-COMP:14399"/>
        <dbReference type="ChEBI" id="CHEBI:15377"/>
        <dbReference type="ChEBI" id="CHEBI:15378"/>
        <dbReference type="ChEBI" id="CHEBI:15379"/>
        <dbReference type="ChEBI" id="CHEBI:29033"/>
        <dbReference type="ChEBI" id="CHEBI:29034"/>
        <dbReference type="EC" id="7.1.1.9"/>
    </reaction>
    <physiologicalReaction direction="left-to-right" evidence="13">
        <dbReference type="Rhea" id="RHEA:11437"/>
    </physiologicalReaction>
</comment>
<comment type="pathway">
    <text evidence="3 14">Energy metabolism; oxidative phosphorylation.</text>
</comment>
<evidence type="ECO:0000256" key="9">
    <source>
        <dbReference type="ARBA" id="ARBA00022967"/>
    </source>
</evidence>
<evidence type="ECO:0000256" key="3">
    <source>
        <dbReference type="ARBA" id="ARBA00004673"/>
    </source>
</evidence>
<feature type="transmembrane region" description="Helical" evidence="15">
    <location>
        <begin position="453"/>
        <end position="470"/>
    </location>
</feature>
<feature type="transmembrane region" description="Helical" evidence="15">
    <location>
        <begin position="12"/>
        <end position="34"/>
    </location>
</feature>
<feature type="transmembrane region" description="Helical" evidence="15">
    <location>
        <begin position="376"/>
        <end position="399"/>
    </location>
</feature>
<feature type="transmembrane region" description="Helical" evidence="15">
    <location>
        <begin position="180"/>
        <end position="208"/>
    </location>
</feature>
<protein>
    <recommendedName>
        <fullName evidence="5 14">Cytochrome c oxidase subunit 1</fullName>
        <ecNumber evidence="14">7.1.1.9</ecNumber>
    </recommendedName>
</protein>
<keyword evidence="14" id="KW-0408">Iron</keyword>
<evidence type="ECO:0000256" key="5">
    <source>
        <dbReference type="ARBA" id="ARBA00015947"/>
    </source>
</evidence>
<gene>
    <name evidence="17" type="primary">COX1</name>
</gene>
<dbReference type="GO" id="GO:0006123">
    <property type="term" value="P:mitochondrial electron transport, cytochrome c to oxygen"/>
    <property type="evidence" value="ECO:0007669"/>
    <property type="project" value="TreeGrafter"/>
</dbReference>
<keyword evidence="14" id="KW-0349">Heme</keyword>
<keyword evidence="10 14" id="KW-0249">Electron transport</keyword>
<evidence type="ECO:0000256" key="1">
    <source>
        <dbReference type="ARBA" id="ARBA00001971"/>
    </source>
</evidence>
<proteinExistence type="inferred from homology"/>
<name>A0A514ABV0_9BILA</name>
<dbReference type="GO" id="GO:0005743">
    <property type="term" value="C:mitochondrial inner membrane"/>
    <property type="evidence" value="ECO:0007669"/>
    <property type="project" value="UniProtKB-SubCell"/>
</dbReference>
<dbReference type="InterPro" id="IPR023615">
    <property type="entry name" value="Cyt_c_Oxase_su1_BS"/>
</dbReference>
<dbReference type="AlphaFoldDB" id="A0A514ABV0"/>
<evidence type="ECO:0000256" key="13">
    <source>
        <dbReference type="ARBA" id="ARBA00049512"/>
    </source>
</evidence>
<feature type="transmembrane region" description="Helical" evidence="15">
    <location>
        <begin position="411"/>
        <end position="433"/>
    </location>
</feature>
<dbReference type="InterPro" id="IPR000883">
    <property type="entry name" value="Cyt_C_Oxase_1"/>
</dbReference>
<dbReference type="PROSITE" id="PS00077">
    <property type="entry name" value="COX1_CUB"/>
    <property type="match status" value="1"/>
</dbReference>
<evidence type="ECO:0000256" key="14">
    <source>
        <dbReference type="RuleBase" id="RU000369"/>
    </source>
</evidence>
<evidence type="ECO:0000256" key="4">
    <source>
        <dbReference type="ARBA" id="ARBA00009578"/>
    </source>
</evidence>
<evidence type="ECO:0000256" key="2">
    <source>
        <dbReference type="ARBA" id="ARBA00004141"/>
    </source>
</evidence>
<dbReference type="InterPro" id="IPR033944">
    <property type="entry name" value="Cyt_c_oxase_su1_dom"/>
</dbReference>
<comment type="subcellular location">
    <subcellularLocation>
        <location evidence="2">Membrane</location>
        <topology evidence="2">Multi-pass membrane protein</topology>
    </subcellularLocation>
    <subcellularLocation>
        <location evidence="14">Mitochondrion inner membrane</location>
        <topology evidence="14">Multi-pass membrane protein</topology>
    </subcellularLocation>
</comment>
<dbReference type="GO" id="GO:0046872">
    <property type="term" value="F:metal ion binding"/>
    <property type="evidence" value="ECO:0007669"/>
    <property type="project" value="UniProtKB-KW"/>
</dbReference>
<reference evidence="17" key="1">
    <citation type="journal article" date="2019" name="Nucleic Acids Res.">
        <title>Coding palindromes in mitochondrial genes of Nematomorpha.</title>
        <authorList>
            <person name="Mikhailov K.V."/>
            <person name="Efeykin B.D."/>
            <person name="Panchin A.Y."/>
            <person name="Knorre D.A."/>
            <person name="Logacheva M.D."/>
            <person name="Penin A.A."/>
            <person name="Muntyan M.S."/>
            <person name="Nikitin M.A."/>
            <person name="Popova O.V."/>
            <person name="Zanegina O.N."/>
            <person name="Vyssokikh M.Y."/>
            <person name="Spiridonov S.E."/>
            <person name="Aleoshin V.V."/>
            <person name="Panchin Y.V."/>
        </authorList>
    </citation>
    <scope>NUCLEOTIDE SEQUENCE</scope>
</reference>
<dbReference type="GO" id="GO:0045277">
    <property type="term" value="C:respiratory chain complex IV"/>
    <property type="evidence" value="ECO:0007669"/>
    <property type="project" value="InterPro"/>
</dbReference>
<dbReference type="Pfam" id="PF00115">
    <property type="entry name" value="COX1"/>
    <property type="match status" value="1"/>
</dbReference>
<evidence type="ECO:0000313" key="17">
    <source>
        <dbReference type="EMBL" id="QDH52397.1"/>
    </source>
</evidence>
<keyword evidence="12 14" id="KW-0472">Membrane</keyword>
<dbReference type="InterPro" id="IPR036927">
    <property type="entry name" value="Cyt_c_oxase-like_su1_sf"/>
</dbReference>
<comment type="cofactor">
    <cofactor evidence="1">
        <name>heme</name>
        <dbReference type="ChEBI" id="CHEBI:30413"/>
    </cofactor>
</comment>
<keyword evidence="8" id="KW-0460">Magnesium</keyword>
<dbReference type="PROSITE" id="PS50855">
    <property type="entry name" value="COX1"/>
    <property type="match status" value="1"/>
</dbReference>
<keyword evidence="6 14" id="KW-0679">Respiratory chain</keyword>
<keyword evidence="14" id="KW-0479">Metal-binding</keyword>
<sequence length="510" mass="56610">MRWLMSTNHKDIGMLYFLFGFWSAFLGTSLSMLIRIELSHSGSILNSGSTYNMIITSHALIMIFFAVMPILVGGFGNWLIPIMISSPDMAFPRMNNLSFWILPPSLLMLLSSSLVESGCATGWTLYPPLSSFLGHPSPSTDMAILSLHLAGVSSLLGAINFISTIMSMRPTGMAIEKTSLFIWSSLVTAFLLLLSLPVLAGALTMLIMDRNINSSFFDPIGGGDPILFQHLFWFFGHPEVYILILPGFGIISHVLTDNAFKKFTFGHLSMIYAMASIGGLGFIVWAHHMFTVGLDVDTRAFFTSATMVIAIPTGIKIFSWLATMSGSMKTIPLSQFWALGFLFLFTIGGLTGVILSSSSLDITLHDTYYVVAHFHYVLSMGAVFSIFAGVTHFLPLILGLNLSYKIAIPQFFLTFLGVNLTFFPHHFLGLMGMPRRYTDYPDEFTLWNSCSSLGSTLSSFSLTMFLWILWESLLMKRKTMNSIFDTNKSEFIWGYPPASHTSLETVTLMV</sequence>
<evidence type="ECO:0000256" key="7">
    <source>
        <dbReference type="ARBA" id="ARBA00022692"/>
    </source>
</evidence>
<comment type="similarity">
    <text evidence="4 14">Belongs to the heme-copper respiratory oxidase family.</text>
</comment>
<geneLocation type="mitochondrion" evidence="17"/>
<dbReference type="PANTHER" id="PTHR10422">
    <property type="entry name" value="CYTOCHROME C OXIDASE SUBUNIT 1"/>
    <property type="match status" value="1"/>
</dbReference>
<dbReference type="PRINTS" id="PR01165">
    <property type="entry name" value="CYCOXIDASEI"/>
</dbReference>
<feature type="transmembrane region" description="Helical" evidence="15">
    <location>
        <begin position="143"/>
        <end position="168"/>
    </location>
</feature>
<dbReference type="EMBL" id="MG257764">
    <property type="protein sequence ID" value="QDH52397.1"/>
    <property type="molecule type" value="Genomic_DNA"/>
</dbReference>
<dbReference type="GO" id="GO:0004129">
    <property type="term" value="F:cytochrome-c oxidase activity"/>
    <property type="evidence" value="ECO:0007669"/>
    <property type="project" value="UniProtKB-EC"/>
</dbReference>
<evidence type="ECO:0000256" key="11">
    <source>
        <dbReference type="ARBA" id="ARBA00022989"/>
    </source>
</evidence>
<keyword evidence="14 17" id="KW-0496">Mitochondrion</keyword>
<dbReference type="PANTHER" id="PTHR10422:SF18">
    <property type="entry name" value="CYTOCHROME C OXIDASE SUBUNIT 1"/>
    <property type="match status" value="1"/>
</dbReference>
<evidence type="ECO:0000256" key="15">
    <source>
        <dbReference type="SAM" id="Phobius"/>
    </source>
</evidence>
<dbReference type="InterPro" id="IPR023616">
    <property type="entry name" value="Cyt_c_oxase-like_su1_dom"/>
</dbReference>
<keyword evidence="11 15" id="KW-1133">Transmembrane helix</keyword>
<feature type="transmembrane region" description="Helical" evidence="15">
    <location>
        <begin position="300"/>
        <end position="324"/>
    </location>
</feature>
<keyword evidence="9" id="KW-1278">Translocase</keyword>
<feature type="domain" description="Cytochrome oxidase subunit I profile" evidence="16">
    <location>
        <begin position="1"/>
        <end position="510"/>
    </location>
</feature>
<evidence type="ECO:0000256" key="12">
    <source>
        <dbReference type="ARBA" id="ARBA00023136"/>
    </source>
</evidence>
<feature type="transmembrane region" description="Helical" evidence="15">
    <location>
        <begin position="240"/>
        <end position="256"/>
    </location>
</feature>
<dbReference type="CDD" id="cd01663">
    <property type="entry name" value="Cyt_c_Oxidase_I"/>
    <property type="match status" value="1"/>
</dbReference>
<evidence type="ECO:0000259" key="16">
    <source>
        <dbReference type="PROSITE" id="PS50855"/>
    </source>
</evidence>
<feature type="transmembrane region" description="Helical" evidence="15">
    <location>
        <begin position="336"/>
        <end position="356"/>
    </location>
</feature>
<evidence type="ECO:0000256" key="8">
    <source>
        <dbReference type="ARBA" id="ARBA00022842"/>
    </source>
</evidence>
<accession>A0A514ABV0</accession>
<dbReference type="UniPathway" id="UPA00705"/>
<feature type="transmembrane region" description="Helical" evidence="15">
    <location>
        <begin position="54"/>
        <end position="80"/>
    </location>
</feature>
<dbReference type="GO" id="GO:0020037">
    <property type="term" value="F:heme binding"/>
    <property type="evidence" value="ECO:0007669"/>
    <property type="project" value="InterPro"/>
</dbReference>
<organism evidence="17">
    <name type="scientific">Chordodes sp. VVA-2019</name>
    <dbReference type="NCBI Taxonomy" id="2586751"/>
    <lineage>
        <taxon>Eukaryota</taxon>
        <taxon>Metazoa</taxon>
        <taxon>Ecdysozoa</taxon>
        <taxon>Nematomorpha</taxon>
        <taxon>Gordioida</taxon>
        <taxon>Chordodea</taxon>
        <taxon>Chordodoidea</taxon>
        <taxon>Chordodidae</taxon>
        <taxon>Chordodes</taxon>
    </lineage>
</organism>
<dbReference type="GO" id="GO:0015990">
    <property type="term" value="P:electron transport coupled proton transport"/>
    <property type="evidence" value="ECO:0007669"/>
    <property type="project" value="TreeGrafter"/>
</dbReference>
<comment type="function">
    <text evidence="14">Component of the cytochrome c oxidase, the last enzyme in the mitochondrial electron transport chain which drives oxidative phosphorylation. The respiratory chain contains 3 multisubunit complexes succinate dehydrogenase (complex II, CII), ubiquinol-cytochrome c oxidoreductase (cytochrome b-c1 complex, complex III, CIII) and cytochrome c oxidase (complex IV, CIV), that cooperate to transfer electrons derived from NADH and succinate to molecular oxygen, creating an electrochemical gradient over the inner membrane that drives transmembrane transport and the ATP synthase. Cytochrome c oxidase is the component of the respiratory chain that catalyzes the reduction of oxygen to water. Electrons originating from reduced cytochrome c in the intermembrane space (IMS) are transferred via the dinuclear copper A center (CU(A)) of subunit 2 and heme A of subunit 1 to the active site in subunit 1, a binuclear center (BNC) formed by heme A3 and copper B (CU(B)). The BNC reduces molecular oxygen to 2 water molecules using 4 electrons from cytochrome c in the IMS and 4 protons from the mitochondrial matrix.</text>
</comment>
<dbReference type="EC" id="7.1.1.9" evidence="14"/>
<dbReference type="SUPFAM" id="SSF81442">
    <property type="entry name" value="Cytochrome c oxidase subunit I-like"/>
    <property type="match status" value="1"/>
</dbReference>
<keyword evidence="14" id="KW-0186">Copper</keyword>
<feature type="transmembrane region" description="Helical" evidence="15">
    <location>
        <begin position="268"/>
        <end position="288"/>
    </location>
</feature>
<keyword evidence="7 14" id="KW-0812">Transmembrane</keyword>
<evidence type="ECO:0000256" key="6">
    <source>
        <dbReference type="ARBA" id="ARBA00022660"/>
    </source>
</evidence>
<dbReference type="Gene3D" id="1.20.210.10">
    <property type="entry name" value="Cytochrome c oxidase-like, subunit I domain"/>
    <property type="match status" value="1"/>
</dbReference>